<evidence type="ECO:0000313" key="1">
    <source>
        <dbReference type="EMBL" id="KAF2751646.1"/>
    </source>
</evidence>
<dbReference type="EMBL" id="MU006561">
    <property type="protein sequence ID" value="KAF2751646.1"/>
    <property type="molecule type" value="Genomic_DNA"/>
</dbReference>
<protein>
    <submittedName>
        <fullName evidence="1">Uncharacterized protein</fullName>
    </submittedName>
</protein>
<organism evidence="1 2">
    <name type="scientific">Sporormia fimetaria CBS 119925</name>
    <dbReference type="NCBI Taxonomy" id="1340428"/>
    <lineage>
        <taxon>Eukaryota</taxon>
        <taxon>Fungi</taxon>
        <taxon>Dikarya</taxon>
        <taxon>Ascomycota</taxon>
        <taxon>Pezizomycotina</taxon>
        <taxon>Dothideomycetes</taxon>
        <taxon>Pleosporomycetidae</taxon>
        <taxon>Pleosporales</taxon>
        <taxon>Sporormiaceae</taxon>
        <taxon>Sporormia</taxon>
    </lineage>
</organism>
<sequence length="156" mass="17169">MPSMAGRITHNSLSTRGPPIALLAAYISARAAGHPHMRSAAGGPHAWAAGSPCHPRHTQLDRLQHTAHQAPVYPISTYTAAHTGHSLHGSTQPTRLQYTAHRQQLIHGSTYTTLIHDITTHGVTRRYPKSLIVINRIPHRRVFQFPCCIGFALLLF</sequence>
<dbReference type="AlphaFoldDB" id="A0A6A6VPE3"/>
<dbReference type="Proteomes" id="UP000799440">
    <property type="component" value="Unassembled WGS sequence"/>
</dbReference>
<gene>
    <name evidence="1" type="ORF">M011DRAFT_783</name>
</gene>
<evidence type="ECO:0000313" key="2">
    <source>
        <dbReference type="Proteomes" id="UP000799440"/>
    </source>
</evidence>
<name>A0A6A6VPE3_9PLEO</name>
<keyword evidence="2" id="KW-1185">Reference proteome</keyword>
<reference evidence="1" key="1">
    <citation type="journal article" date="2020" name="Stud. Mycol.">
        <title>101 Dothideomycetes genomes: a test case for predicting lifestyles and emergence of pathogens.</title>
        <authorList>
            <person name="Haridas S."/>
            <person name="Albert R."/>
            <person name="Binder M."/>
            <person name="Bloem J."/>
            <person name="Labutti K."/>
            <person name="Salamov A."/>
            <person name="Andreopoulos B."/>
            <person name="Baker S."/>
            <person name="Barry K."/>
            <person name="Bills G."/>
            <person name="Bluhm B."/>
            <person name="Cannon C."/>
            <person name="Castanera R."/>
            <person name="Culley D."/>
            <person name="Daum C."/>
            <person name="Ezra D."/>
            <person name="Gonzalez J."/>
            <person name="Henrissat B."/>
            <person name="Kuo A."/>
            <person name="Liang C."/>
            <person name="Lipzen A."/>
            <person name="Lutzoni F."/>
            <person name="Magnuson J."/>
            <person name="Mondo S."/>
            <person name="Nolan M."/>
            <person name="Ohm R."/>
            <person name="Pangilinan J."/>
            <person name="Park H.-J."/>
            <person name="Ramirez L."/>
            <person name="Alfaro M."/>
            <person name="Sun H."/>
            <person name="Tritt A."/>
            <person name="Yoshinaga Y."/>
            <person name="Zwiers L.-H."/>
            <person name="Turgeon B."/>
            <person name="Goodwin S."/>
            <person name="Spatafora J."/>
            <person name="Crous P."/>
            <person name="Grigoriev I."/>
        </authorList>
    </citation>
    <scope>NUCLEOTIDE SEQUENCE</scope>
    <source>
        <strain evidence="1">CBS 119925</strain>
    </source>
</reference>
<accession>A0A6A6VPE3</accession>
<proteinExistence type="predicted"/>